<reference evidence="1" key="1">
    <citation type="journal article" date="2020" name="Nature">
        <title>Giant virus diversity and host interactions through global metagenomics.</title>
        <authorList>
            <person name="Schulz F."/>
            <person name="Roux S."/>
            <person name="Paez-Espino D."/>
            <person name="Jungbluth S."/>
            <person name="Walsh D.A."/>
            <person name="Denef V.J."/>
            <person name="McMahon K.D."/>
            <person name="Konstantinidis K.T."/>
            <person name="Eloe-Fadrosh E.A."/>
            <person name="Kyrpides N.C."/>
            <person name="Woyke T."/>
        </authorList>
    </citation>
    <scope>NUCLEOTIDE SEQUENCE</scope>
    <source>
        <strain evidence="1">GVMAG-M-3300020187-37</strain>
    </source>
</reference>
<evidence type="ECO:0000313" key="1">
    <source>
        <dbReference type="EMBL" id="QHS99794.1"/>
    </source>
</evidence>
<proteinExistence type="predicted"/>
<dbReference type="AlphaFoldDB" id="A0A6C0C7Q8"/>
<sequence>MKLTNEKGLKGYDWNNDLNISIQGKDANLTMLEIIKMIKLNKYHFDISITLNDGNIVHFKIP</sequence>
<organism evidence="1">
    <name type="scientific">viral metagenome</name>
    <dbReference type="NCBI Taxonomy" id="1070528"/>
    <lineage>
        <taxon>unclassified sequences</taxon>
        <taxon>metagenomes</taxon>
        <taxon>organismal metagenomes</taxon>
    </lineage>
</organism>
<accession>A0A6C0C7Q8</accession>
<dbReference type="EMBL" id="MN739347">
    <property type="protein sequence ID" value="QHS99794.1"/>
    <property type="molecule type" value="Genomic_DNA"/>
</dbReference>
<protein>
    <submittedName>
        <fullName evidence="1">Uncharacterized protein</fullName>
    </submittedName>
</protein>
<name>A0A6C0C7Q8_9ZZZZ</name>